<dbReference type="InterPro" id="IPR036097">
    <property type="entry name" value="HisK_dim/P_sf"/>
</dbReference>
<dbReference type="Pfam" id="PF02518">
    <property type="entry name" value="HATPase_c"/>
    <property type="match status" value="1"/>
</dbReference>
<name>Q39XR9_GEOMG</name>
<dbReference type="PANTHER" id="PTHR42878:SF15">
    <property type="entry name" value="BACTERIOPHYTOCHROME"/>
    <property type="match status" value="1"/>
</dbReference>
<evidence type="ECO:0000256" key="7">
    <source>
        <dbReference type="SAM" id="Coils"/>
    </source>
</evidence>
<dbReference type="InterPro" id="IPR000014">
    <property type="entry name" value="PAS"/>
</dbReference>
<feature type="transmembrane region" description="Helical" evidence="8">
    <location>
        <begin position="194"/>
        <end position="214"/>
    </location>
</feature>
<gene>
    <name evidence="11" type="ordered locus">Gmet_0713</name>
</gene>
<keyword evidence="3" id="KW-0597">Phosphoprotein</keyword>
<dbReference type="GO" id="GO:0007234">
    <property type="term" value="P:osmosensory signaling via phosphorelay pathway"/>
    <property type="evidence" value="ECO:0007669"/>
    <property type="project" value="TreeGrafter"/>
</dbReference>
<evidence type="ECO:0000256" key="2">
    <source>
        <dbReference type="ARBA" id="ARBA00012438"/>
    </source>
</evidence>
<dbReference type="KEGG" id="gme:Gmet_0713"/>
<dbReference type="HOGENOM" id="CLU_000445_114_64_7"/>
<keyword evidence="12" id="KW-1185">Reference proteome</keyword>
<feature type="transmembrane region" description="Helical" evidence="8">
    <location>
        <begin position="63"/>
        <end position="82"/>
    </location>
</feature>
<feature type="transmembrane region" description="Helical" evidence="8">
    <location>
        <begin position="163"/>
        <end position="182"/>
    </location>
</feature>
<dbReference type="CDD" id="cd00082">
    <property type="entry name" value="HisKA"/>
    <property type="match status" value="1"/>
</dbReference>
<evidence type="ECO:0000259" key="10">
    <source>
        <dbReference type="PROSITE" id="PS50112"/>
    </source>
</evidence>
<keyword evidence="5 11" id="KW-0418">Kinase</keyword>
<feature type="transmembrane region" description="Helical" evidence="8">
    <location>
        <begin position="133"/>
        <end position="151"/>
    </location>
</feature>
<dbReference type="InterPro" id="IPR050351">
    <property type="entry name" value="BphY/WalK/GraS-like"/>
</dbReference>
<dbReference type="NCBIfam" id="TIGR00229">
    <property type="entry name" value="sensory_box"/>
    <property type="match status" value="1"/>
</dbReference>
<evidence type="ECO:0000256" key="3">
    <source>
        <dbReference type="ARBA" id="ARBA00022553"/>
    </source>
</evidence>
<dbReference type="STRING" id="269799.Gmet_0713"/>
<accession>Q39XR9</accession>
<dbReference type="InterPro" id="IPR035965">
    <property type="entry name" value="PAS-like_dom_sf"/>
</dbReference>
<keyword evidence="8" id="KW-0812">Transmembrane</keyword>
<evidence type="ECO:0000259" key="9">
    <source>
        <dbReference type="PROSITE" id="PS50109"/>
    </source>
</evidence>
<comment type="catalytic activity">
    <reaction evidence="1">
        <text>ATP + protein L-histidine = ADP + protein N-phospho-L-histidine.</text>
        <dbReference type="EC" id="2.7.13.3"/>
    </reaction>
</comment>
<dbReference type="PROSITE" id="PS50112">
    <property type="entry name" value="PAS"/>
    <property type="match status" value="1"/>
</dbReference>
<dbReference type="FunFam" id="3.30.565.10:FF:000006">
    <property type="entry name" value="Sensor histidine kinase WalK"/>
    <property type="match status" value="1"/>
</dbReference>
<dbReference type="InterPro" id="IPR003594">
    <property type="entry name" value="HATPase_dom"/>
</dbReference>
<organism evidence="11 12">
    <name type="scientific">Geobacter metallireducens (strain ATCC 53774 / DSM 7210 / GS-15)</name>
    <dbReference type="NCBI Taxonomy" id="269799"/>
    <lineage>
        <taxon>Bacteria</taxon>
        <taxon>Pseudomonadati</taxon>
        <taxon>Thermodesulfobacteriota</taxon>
        <taxon>Desulfuromonadia</taxon>
        <taxon>Geobacterales</taxon>
        <taxon>Geobacteraceae</taxon>
        <taxon>Geobacter</taxon>
    </lineage>
</organism>
<dbReference type="GO" id="GO:0000156">
    <property type="term" value="F:phosphorelay response regulator activity"/>
    <property type="evidence" value="ECO:0007669"/>
    <property type="project" value="TreeGrafter"/>
</dbReference>
<keyword evidence="6 8" id="KW-0472">Membrane</keyword>
<dbReference type="InterPro" id="IPR003661">
    <property type="entry name" value="HisK_dim/P_dom"/>
</dbReference>
<feature type="domain" description="PAS" evidence="10">
    <location>
        <begin position="259"/>
        <end position="336"/>
    </location>
</feature>
<feature type="transmembrane region" description="Helical" evidence="8">
    <location>
        <begin position="31"/>
        <end position="51"/>
    </location>
</feature>
<keyword evidence="8" id="KW-1133">Transmembrane helix</keyword>
<dbReference type="InterPro" id="IPR004358">
    <property type="entry name" value="Sig_transdc_His_kin-like_C"/>
</dbReference>
<sequence>MTEKTTVPWPSAAMAAAILAGLWIASRGNYLLFHTVTEMFSVLVSGGIFVIAWNARRFPTSPYLLFIGIAHICVGGVDLLHAMAYKGMGVFPGNGPNLPTQLWIAARYIQSISLFMAPLFIGRTFRPGATLAAYLAVTATLIAAIFGGIFPPCFAEGTGLTPFKIGSEYFISVIFLAALAFLRRKREFFDRRIVNILSAAIVLMAMAELAFTIYEDVYGLSNLVGHLLKVAAVFLIYKGTVETSLTRPYDLLFRELKESEEKFAKAFHTAPTIMVITSLAEGRYLEVNEAFENTLGWRREEVLGRASREMGIWVDQEQRDEIMGTLERGEKVLNRDVTLRKKQGGTIEGLYSAVGIELDNRKCLLGIVRDVTARRRAEREVKLLNAELTQRAQMLEDTNGELEVTVEQLEAVNQELEAANKELEAFSYTVSHDLRSPLTNINGAAQVIQELFGQELDPQCGRLVDIIHRETLRMNRLIDTLLRFAHISRGEISPETVDLSALAKEVAGELQARHPQRQVSFAIAGNLTTHGDPRLMKIILDNLFGNAWKYTGTQEAAHIEFGTILQDGKPVFFVRDNGVGFNMADAHRLFLPFQRLNTEASFKGEGIGLATVARIVQRHNGRIWAEGEKGKGATFYFTL</sequence>
<dbReference type="PANTHER" id="PTHR42878">
    <property type="entry name" value="TWO-COMPONENT HISTIDINE KINASE"/>
    <property type="match status" value="1"/>
</dbReference>
<feature type="transmembrane region" description="Helical" evidence="8">
    <location>
        <begin position="102"/>
        <end position="121"/>
    </location>
</feature>
<evidence type="ECO:0000256" key="6">
    <source>
        <dbReference type="ARBA" id="ARBA00023136"/>
    </source>
</evidence>
<evidence type="ECO:0000313" key="12">
    <source>
        <dbReference type="Proteomes" id="UP000007073"/>
    </source>
</evidence>
<proteinExistence type="predicted"/>
<dbReference type="InterPro" id="IPR036890">
    <property type="entry name" value="HATPase_C_sf"/>
</dbReference>
<dbReference type="GO" id="GO:0030295">
    <property type="term" value="F:protein kinase activator activity"/>
    <property type="evidence" value="ECO:0007669"/>
    <property type="project" value="TreeGrafter"/>
</dbReference>
<dbReference type="SMART" id="SM00091">
    <property type="entry name" value="PAS"/>
    <property type="match status" value="1"/>
</dbReference>
<dbReference type="InterPro" id="IPR013767">
    <property type="entry name" value="PAS_fold"/>
</dbReference>
<keyword evidence="7" id="KW-0175">Coiled coil</keyword>
<dbReference type="InterPro" id="IPR033425">
    <property type="entry name" value="MASE3"/>
</dbReference>
<dbReference type="Pfam" id="PF00512">
    <property type="entry name" value="HisKA"/>
    <property type="match status" value="1"/>
</dbReference>
<dbReference type="PRINTS" id="PR00344">
    <property type="entry name" value="BCTRLSENSOR"/>
</dbReference>
<dbReference type="EMBL" id="CP000148">
    <property type="protein sequence ID" value="ABB30955.1"/>
    <property type="molecule type" value="Genomic_DNA"/>
</dbReference>
<dbReference type="eggNOG" id="COG4251">
    <property type="taxonomic scope" value="Bacteria"/>
</dbReference>
<dbReference type="Pfam" id="PF17159">
    <property type="entry name" value="MASE3"/>
    <property type="match status" value="1"/>
</dbReference>
<dbReference type="Gene3D" id="3.30.565.10">
    <property type="entry name" value="Histidine kinase-like ATPase, C-terminal domain"/>
    <property type="match status" value="1"/>
</dbReference>
<evidence type="ECO:0000256" key="8">
    <source>
        <dbReference type="SAM" id="Phobius"/>
    </source>
</evidence>
<evidence type="ECO:0000256" key="1">
    <source>
        <dbReference type="ARBA" id="ARBA00000085"/>
    </source>
</evidence>
<dbReference type="Proteomes" id="UP000007073">
    <property type="component" value="Chromosome"/>
</dbReference>
<dbReference type="InterPro" id="IPR005467">
    <property type="entry name" value="His_kinase_dom"/>
</dbReference>
<feature type="domain" description="Histidine kinase" evidence="9">
    <location>
        <begin position="429"/>
        <end position="639"/>
    </location>
</feature>
<feature type="coiled-coil region" evidence="7">
    <location>
        <begin position="385"/>
        <end position="429"/>
    </location>
</feature>
<evidence type="ECO:0000313" key="11">
    <source>
        <dbReference type="EMBL" id="ABB30955.1"/>
    </source>
</evidence>
<dbReference type="SMART" id="SM00387">
    <property type="entry name" value="HATPase_c"/>
    <property type="match status" value="1"/>
</dbReference>
<dbReference type="CDD" id="cd00130">
    <property type="entry name" value="PAS"/>
    <property type="match status" value="1"/>
</dbReference>
<dbReference type="SMART" id="SM00388">
    <property type="entry name" value="HisKA"/>
    <property type="match status" value="1"/>
</dbReference>
<reference evidence="11 12" key="2">
    <citation type="journal article" date="2009" name="BMC Microbiol.">
        <title>The genome sequence of Geobacter metallireducens: features of metabolism, physiology and regulation common and dissimilar to Geobacter sulfurreducens.</title>
        <authorList>
            <person name="Aklujkar M."/>
            <person name="Krushkal J."/>
            <person name="DiBartolo G."/>
            <person name="Lapidus A."/>
            <person name="Land M.L."/>
            <person name="Lovley D.R."/>
        </authorList>
    </citation>
    <scope>NUCLEOTIDE SEQUENCE [LARGE SCALE GENOMIC DNA]</scope>
    <source>
        <strain evidence="12">ATCC 53774 / DSM 7210 / GS-15</strain>
    </source>
</reference>
<dbReference type="SUPFAM" id="SSF55874">
    <property type="entry name" value="ATPase domain of HSP90 chaperone/DNA topoisomerase II/histidine kinase"/>
    <property type="match status" value="1"/>
</dbReference>
<dbReference type="Gene3D" id="3.30.450.20">
    <property type="entry name" value="PAS domain"/>
    <property type="match status" value="1"/>
</dbReference>
<dbReference type="Pfam" id="PF00989">
    <property type="entry name" value="PAS"/>
    <property type="match status" value="1"/>
</dbReference>
<dbReference type="RefSeq" id="WP_004514618.1">
    <property type="nucleotide sequence ID" value="NC_007517.1"/>
</dbReference>
<reference evidence="11 12" key="1">
    <citation type="submission" date="2005-10" db="EMBL/GenBank/DDBJ databases">
        <title>Complete sequence of Geobacter metallireducens GS-15.</title>
        <authorList>
            <consortium name="US DOE Joint Genome Institute"/>
            <person name="Copeland A."/>
            <person name="Lucas S."/>
            <person name="Lapidus A."/>
            <person name="Barry K."/>
            <person name="Detter J.C."/>
            <person name="Glavina T."/>
            <person name="Hammon N."/>
            <person name="Israni S."/>
            <person name="Pitluck S."/>
            <person name="Di Bartolo G."/>
            <person name="Chain P."/>
            <person name="Schmutz J."/>
            <person name="Larimer F."/>
            <person name="Land M."/>
            <person name="Kyrpides N."/>
            <person name="Ivanova N."/>
            <person name="Richardson P."/>
        </authorList>
    </citation>
    <scope>NUCLEOTIDE SEQUENCE [LARGE SCALE GENOMIC DNA]</scope>
    <source>
        <strain evidence="12">ATCC 53774 / DSM 7210 / GS-15</strain>
    </source>
</reference>
<dbReference type="GO" id="GO:0000155">
    <property type="term" value="F:phosphorelay sensor kinase activity"/>
    <property type="evidence" value="ECO:0007669"/>
    <property type="project" value="InterPro"/>
</dbReference>
<protein>
    <recommendedName>
        <fullName evidence="2">histidine kinase</fullName>
        <ecNumber evidence="2">2.7.13.3</ecNumber>
    </recommendedName>
</protein>
<keyword evidence="4" id="KW-0808">Transferase</keyword>
<dbReference type="Gene3D" id="1.10.287.130">
    <property type="match status" value="1"/>
</dbReference>
<dbReference type="SUPFAM" id="SSF55785">
    <property type="entry name" value="PYP-like sensor domain (PAS domain)"/>
    <property type="match status" value="1"/>
</dbReference>
<evidence type="ECO:0000256" key="5">
    <source>
        <dbReference type="ARBA" id="ARBA00022777"/>
    </source>
</evidence>
<feature type="transmembrane region" description="Helical" evidence="8">
    <location>
        <begin position="7"/>
        <end position="25"/>
    </location>
</feature>
<dbReference type="PROSITE" id="PS50109">
    <property type="entry name" value="HIS_KIN"/>
    <property type="match status" value="1"/>
</dbReference>
<dbReference type="AlphaFoldDB" id="Q39XR9"/>
<evidence type="ECO:0000256" key="4">
    <source>
        <dbReference type="ARBA" id="ARBA00022679"/>
    </source>
</evidence>
<dbReference type="GO" id="GO:0016020">
    <property type="term" value="C:membrane"/>
    <property type="evidence" value="ECO:0007669"/>
    <property type="project" value="UniProtKB-SubCell"/>
</dbReference>
<dbReference type="EC" id="2.7.13.3" evidence="2"/>
<dbReference type="SUPFAM" id="SSF47384">
    <property type="entry name" value="Homodimeric domain of signal transducing histidine kinase"/>
    <property type="match status" value="1"/>
</dbReference>